<dbReference type="Proteomes" id="UP000887578">
    <property type="component" value="Unplaced"/>
</dbReference>
<organism evidence="1 2">
    <name type="scientific">Panagrolaimus davidi</name>
    <dbReference type="NCBI Taxonomy" id="227884"/>
    <lineage>
        <taxon>Eukaryota</taxon>
        <taxon>Metazoa</taxon>
        <taxon>Ecdysozoa</taxon>
        <taxon>Nematoda</taxon>
        <taxon>Chromadorea</taxon>
        <taxon>Rhabditida</taxon>
        <taxon>Tylenchina</taxon>
        <taxon>Panagrolaimomorpha</taxon>
        <taxon>Panagrolaimoidea</taxon>
        <taxon>Panagrolaimidae</taxon>
        <taxon>Panagrolaimus</taxon>
    </lineage>
</organism>
<keyword evidence="1" id="KW-1185">Reference proteome</keyword>
<name>A0A914Q773_9BILA</name>
<accession>A0A914Q773</accession>
<dbReference type="WBParaSite" id="PDA_v2.g26889.t1">
    <property type="protein sequence ID" value="PDA_v2.g26889.t1"/>
    <property type="gene ID" value="PDA_v2.g26889"/>
</dbReference>
<protein>
    <submittedName>
        <fullName evidence="2">Uncharacterized protein</fullName>
    </submittedName>
</protein>
<proteinExistence type="predicted"/>
<evidence type="ECO:0000313" key="1">
    <source>
        <dbReference type="Proteomes" id="UP000887578"/>
    </source>
</evidence>
<dbReference type="AlphaFoldDB" id="A0A914Q773"/>
<sequence length="162" mass="18953">MYALQGYLEDSKTRDCDDIKKMKHEEIEKRIIGPNNPAKIILHSNTPYLSEMKLLKQKILKKHSKKLIILEEAWENYDSIFVTETAKHLLDNSYAKYHILPVSMQNYIIGFECGGKKFPLILAHTDNNKYIVDQYIRLPNEAHAYQFELEVDANNFLSPQHT</sequence>
<evidence type="ECO:0000313" key="2">
    <source>
        <dbReference type="WBParaSite" id="PDA_v2.g26889.t1"/>
    </source>
</evidence>
<reference evidence="2" key="1">
    <citation type="submission" date="2022-11" db="UniProtKB">
        <authorList>
            <consortium name="WormBaseParasite"/>
        </authorList>
    </citation>
    <scope>IDENTIFICATION</scope>
</reference>